<dbReference type="SUPFAM" id="SSF56219">
    <property type="entry name" value="DNase I-like"/>
    <property type="match status" value="1"/>
</dbReference>
<evidence type="ECO:0000256" key="1">
    <source>
        <dbReference type="SAM" id="SignalP"/>
    </source>
</evidence>
<feature type="signal peptide" evidence="1">
    <location>
        <begin position="1"/>
        <end position="22"/>
    </location>
</feature>
<reference evidence="3" key="1">
    <citation type="submission" date="2021-01" db="EMBL/GenBank/DDBJ databases">
        <authorList>
            <person name="Corre E."/>
            <person name="Pelletier E."/>
            <person name="Niang G."/>
            <person name="Scheremetjew M."/>
            <person name="Finn R."/>
            <person name="Kale V."/>
            <person name="Holt S."/>
            <person name="Cochrane G."/>
            <person name="Meng A."/>
            <person name="Brown T."/>
            <person name="Cohen L."/>
        </authorList>
    </citation>
    <scope>NUCLEOTIDE SEQUENCE</scope>
    <source>
        <strain evidence="3">CCMP1510</strain>
    </source>
</reference>
<proteinExistence type="predicted"/>
<dbReference type="InterPro" id="IPR036691">
    <property type="entry name" value="Endo/exonu/phosph_ase_sf"/>
</dbReference>
<dbReference type="EMBL" id="HBIJ01023113">
    <property type="protein sequence ID" value="CAE0374397.1"/>
    <property type="molecule type" value="Transcribed_RNA"/>
</dbReference>
<organism evidence="3">
    <name type="scientific">Aureoumbra lagunensis</name>
    <dbReference type="NCBI Taxonomy" id="44058"/>
    <lineage>
        <taxon>Eukaryota</taxon>
        <taxon>Sar</taxon>
        <taxon>Stramenopiles</taxon>
        <taxon>Ochrophyta</taxon>
        <taxon>Pelagophyceae</taxon>
        <taxon>Pelagomonadales</taxon>
        <taxon>Aureoumbra</taxon>
    </lineage>
</organism>
<dbReference type="InterPro" id="IPR050410">
    <property type="entry name" value="CCR4/nocturin_mRNA_transcr"/>
</dbReference>
<evidence type="ECO:0000313" key="3">
    <source>
        <dbReference type="EMBL" id="CAE0374397.1"/>
    </source>
</evidence>
<protein>
    <recommendedName>
        <fullName evidence="2">Endonuclease/exonuclease/phosphatase domain-containing protein</fullName>
    </recommendedName>
</protein>
<dbReference type="AlphaFoldDB" id="A0A7S3NPY3"/>
<evidence type="ECO:0000259" key="2">
    <source>
        <dbReference type="Pfam" id="PF03372"/>
    </source>
</evidence>
<dbReference type="Gene3D" id="3.60.10.10">
    <property type="entry name" value="Endonuclease/exonuclease/phosphatase"/>
    <property type="match status" value="1"/>
</dbReference>
<feature type="chain" id="PRO_5030789825" description="Endonuclease/exonuclease/phosphatase domain-containing protein" evidence="1">
    <location>
        <begin position="23"/>
        <end position="381"/>
    </location>
</feature>
<dbReference type="GO" id="GO:0000175">
    <property type="term" value="F:3'-5'-RNA exonuclease activity"/>
    <property type="evidence" value="ECO:0007669"/>
    <property type="project" value="TreeGrafter"/>
</dbReference>
<keyword evidence="1" id="KW-0732">Signal</keyword>
<dbReference type="InterPro" id="IPR005135">
    <property type="entry name" value="Endo/exonuclease/phosphatase"/>
</dbReference>
<gene>
    <name evidence="3" type="ORF">ALAG00032_LOCUS15200</name>
</gene>
<dbReference type="PANTHER" id="PTHR12121">
    <property type="entry name" value="CARBON CATABOLITE REPRESSOR PROTEIN 4"/>
    <property type="match status" value="1"/>
</dbReference>
<dbReference type="PANTHER" id="PTHR12121:SF36">
    <property type="entry name" value="ENDONUCLEASE_EXONUCLEASE_PHOSPHATASE DOMAIN-CONTAINING PROTEIN"/>
    <property type="match status" value="1"/>
</dbReference>
<sequence length="381" mass="42501">MFSSFLIFLRTLIVLLLRRVNCQQVIEKIGIMSFNIRTASRWAESDGGDLRFGRSWRDRKSRVAKSIEISKAEIVGTQEGLAWQLDELVTILGSNWKRVGVGRYGDLSDEDEHTAILYDSTNIELIDSTDFWLSNQPQKQASIAWGASLPRIATVAHFRHRNVPEEKIIVINTHLDHASQSARTHSAKLLRKTAIALQAAVVMGDFNAPKDEEWFTEMTKDSTLLDAWPLATIKKTGSAGQSTFHNWYGGRGATAQWLMPYTSSELVLSGERHIDAIFVASNFFNKKHVSIARAGLVTDDRRRSVYGGPFASDHYPVVIDIQFLLSNTATTTASIDENHTPTTERSRQRSYYDTESKSALATVAAATFSSIASSQSLVQDL</sequence>
<dbReference type="CDD" id="cd09083">
    <property type="entry name" value="EEP-1"/>
    <property type="match status" value="1"/>
</dbReference>
<dbReference type="Pfam" id="PF03372">
    <property type="entry name" value="Exo_endo_phos"/>
    <property type="match status" value="1"/>
</dbReference>
<name>A0A7S3NPY3_9STRA</name>
<feature type="domain" description="Endonuclease/exonuclease/phosphatase" evidence="2">
    <location>
        <begin position="32"/>
        <end position="257"/>
    </location>
</feature>
<accession>A0A7S3NPY3</accession>